<gene>
    <name evidence="5" type="ORF">V0288_11560</name>
</gene>
<dbReference type="NCBIfam" id="TIGR01728">
    <property type="entry name" value="SsuA_fam"/>
    <property type="match status" value="1"/>
</dbReference>
<dbReference type="RefSeq" id="WP_332865238.1">
    <property type="nucleotide sequence ID" value="NZ_JBAFSM010000019.1"/>
</dbReference>
<accession>A0AAW9QSD4</accession>
<comment type="caution">
    <text evidence="5">The sequence shown here is derived from an EMBL/GenBank/DDBJ whole genome shotgun (WGS) entry which is preliminary data.</text>
</comment>
<evidence type="ECO:0000256" key="3">
    <source>
        <dbReference type="ARBA" id="ARBA00022729"/>
    </source>
</evidence>
<dbReference type="SMART" id="SM00062">
    <property type="entry name" value="PBPb"/>
    <property type="match status" value="1"/>
</dbReference>
<dbReference type="Gene3D" id="3.40.190.10">
    <property type="entry name" value="Periplasmic binding protein-like II"/>
    <property type="match status" value="2"/>
</dbReference>
<name>A0AAW9QSD4_9CHRO</name>
<dbReference type="GO" id="GO:0042918">
    <property type="term" value="P:alkanesulfonate transmembrane transport"/>
    <property type="evidence" value="ECO:0007669"/>
    <property type="project" value="TreeGrafter"/>
</dbReference>
<proteinExistence type="inferred from homology"/>
<keyword evidence="3" id="KW-0732">Signal</keyword>
<evidence type="ECO:0000259" key="4">
    <source>
        <dbReference type="SMART" id="SM00062"/>
    </source>
</evidence>
<dbReference type="PANTHER" id="PTHR30024:SF47">
    <property type="entry name" value="TAURINE-BINDING PERIPLASMIC PROTEIN"/>
    <property type="match status" value="1"/>
</dbReference>
<evidence type="ECO:0000313" key="5">
    <source>
        <dbReference type="EMBL" id="MEG3437756.1"/>
    </source>
</evidence>
<comment type="similarity">
    <text evidence="2">Belongs to the bacterial solute-binding protein SsuA/TauA family.</text>
</comment>
<evidence type="ECO:0000256" key="1">
    <source>
        <dbReference type="ARBA" id="ARBA00004418"/>
    </source>
</evidence>
<dbReference type="SUPFAM" id="SSF53850">
    <property type="entry name" value="Periplasmic binding protein-like II"/>
    <property type="match status" value="1"/>
</dbReference>
<dbReference type="GO" id="GO:0016020">
    <property type="term" value="C:membrane"/>
    <property type="evidence" value="ECO:0007669"/>
    <property type="project" value="InterPro"/>
</dbReference>
<reference evidence="5 6" key="1">
    <citation type="submission" date="2024-01" db="EMBL/GenBank/DDBJ databases">
        <title>Genomic insights into the taxonomy and metabolism of the cyanobacterium Pannus brasiliensis CCIBt3594.</title>
        <authorList>
            <person name="Machado M."/>
            <person name="Botero N.B."/>
            <person name="Andreote A.P.D."/>
            <person name="Feitosa A.M.T."/>
            <person name="Popin R."/>
            <person name="Sivonen K."/>
            <person name="Fiore M.F."/>
        </authorList>
    </citation>
    <scope>NUCLEOTIDE SEQUENCE [LARGE SCALE GENOMIC DNA]</scope>
    <source>
        <strain evidence="5 6">CCIBt3594</strain>
    </source>
</reference>
<evidence type="ECO:0000256" key="2">
    <source>
        <dbReference type="ARBA" id="ARBA00010742"/>
    </source>
</evidence>
<dbReference type="AlphaFoldDB" id="A0AAW9QSD4"/>
<sequence length="352" mass="37392">MSLKRREILFGLLGASLPVIISSCVSEKTGSSSNPSPTTAAAPATTGTVPEKIRIGYQVIPNPELLAKALGLTEKAFPDSKVEYISFDSGRDVNTAIAAKGIDFGALGTVPASVGIASGLPYQVYFILDVIGAAEALIAKPGINSIADLKGKKVATPFGSTAHFSLESLLALENIPQKDLKILDLQPPDIVAAWQRGDIDASYVWQPNLSKLQKDGGKVLISSADLAKKGIITADLGAVRSEFAEQYPDAVKKYIGVLDEAVKAYRDDPESATKALAKELNITPEETAAAVKELIWLDSIEQRSPKYLGTPNDPGEFAKILKDSADFAVKQKKITNAPDLAAFQKSLLTKAL</sequence>
<dbReference type="PROSITE" id="PS51257">
    <property type="entry name" value="PROKAR_LIPOPROTEIN"/>
    <property type="match status" value="1"/>
</dbReference>
<dbReference type="PANTHER" id="PTHR30024">
    <property type="entry name" value="ALIPHATIC SULFONATES-BINDING PROTEIN-RELATED"/>
    <property type="match status" value="1"/>
</dbReference>
<protein>
    <submittedName>
        <fullName evidence="5">Aliphatic sulfonate ABC transporter substrate-binding protein</fullName>
    </submittedName>
</protein>
<dbReference type="GO" id="GO:0042597">
    <property type="term" value="C:periplasmic space"/>
    <property type="evidence" value="ECO:0007669"/>
    <property type="project" value="UniProtKB-SubCell"/>
</dbReference>
<dbReference type="GO" id="GO:0042626">
    <property type="term" value="F:ATPase-coupled transmembrane transporter activity"/>
    <property type="evidence" value="ECO:0007669"/>
    <property type="project" value="InterPro"/>
</dbReference>
<comment type="subcellular location">
    <subcellularLocation>
        <location evidence="1">Periplasm</location>
    </subcellularLocation>
</comment>
<evidence type="ECO:0000313" key="6">
    <source>
        <dbReference type="Proteomes" id="UP001328733"/>
    </source>
</evidence>
<keyword evidence="6" id="KW-1185">Reference proteome</keyword>
<dbReference type="Proteomes" id="UP001328733">
    <property type="component" value="Unassembled WGS sequence"/>
</dbReference>
<dbReference type="InterPro" id="IPR010068">
    <property type="entry name" value="Peri-bd_TauA"/>
</dbReference>
<feature type="domain" description="Solute-binding protein family 3/N-terminal" evidence="4">
    <location>
        <begin position="52"/>
        <end position="269"/>
    </location>
</feature>
<dbReference type="InterPro" id="IPR001638">
    <property type="entry name" value="Solute-binding_3/MltF_N"/>
</dbReference>
<dbReference type="EMBL" id="JBAFSM010000019">
    <property type="protein sequence ID" value="MEG3437756.1"/>
    <property type="molecule type" value="Genomic_DNA"/>
</dbReference>
<dbReference type="InterPro" id="IPR010067">
    <property type="entry name" value="ABC_SsuA_sub-bd"/>
</dbReference>
<organism evidence="5 6">
    <name type="scientific">Pannus brasiliensis CCIBt3594</name>
    <dbReference type="NCBI Taxonomy" id="1427578"/>
    <lineage>
        <taxon>Bacteria</taxon>
        <taxon>Bacillati</taxon>
        <taxon>Cyanobacteriota</taxon>
        <taxon>Cyanophyceae</taxon>
        <taxon>Oscillatoriophycideae</taxon>
        <taxon>Chroococcales</taxon>
        <taxon>Microcystaceae</taxon>
        <taxon>Pannus</taxon>
    </lineage>
</organism>
<dbReference type="CDD" id="cd13560">
    <property type="entry name" value="PBP2_taurine"/>
    <property type="match status" value="1"/>
</dbReference>
<dbReference type="Pfam" id="PF13379">
    <property type="entry name" value="NMT1_2"/>
    <property type="match status" value="1"/>
</dbReference>